<evidence type="ECO:0000256" key="1">
    <source>
        <dbReference type="SAM" id="MobiDB-lite"/>
    </source>
</evidence>
<organism evidence="3 4">
    <name type="scientific">Fusibacillus kribbianus</name>
    <dbReference type="NCBI Taxonomy" id="3044208"/>
    <lineage>
        <taxon>Bacteria</taxon>
        <taxon>Bacillati</taxon>
        <taxon>Bacillota</taxon>
        <taxon>Clostridia</taxon>
        <taxon>Lachnospirales</taxon>
        <taxon>Lachnospiraceae</taxon>
        <taxon>Fusibacillus</taxon>
    </lineage>
</organism>
<feature type="chain" id="PRO_5042954887" description="Iron transporter" evidence="2">
    <location>
        <begin position="28"/>
        <end position="320"/>
    </location>
</feature>
<proteinExistence type="predicted"/>
<dbReference type="PROSITE" id="PS51257">
    <property type="entry name" value="PROKAR_LIPOPROTEIN"/>
    <property type="match status" value="1"/>
</dbReference>
<feature type="region of interest" description="Disordered" evidence="1">
    <location>
        <begin position="27"/>
        <end position="68"/>
    </location>
</feature>
<feature type="signal peptide" evidence="2">
    <location>
        <begin position="1"/>
        <end position="27"/>
    </location>
</feature>
<accession>A0AAP4B9S4</accession>
<dbReference type="AlphaFoldDB" id="A0AAP4B9S4"/>
<sequence>MKKLAKYGLAVMLAGILLLSGCGSKNTGETTSASAEESTSAAETEASEATATETETAETGSNKVASSDEMAETLAVGDETMIPITGDQVKDGSYEVNVDCSSAMFKIESCELTVKEGQMTAVMTMGGTGYLYVYMGSGEEAVKASEDSYISFEEKNGVHTFEVPVEALDKPLNCAAFSKKKEKWYDRTILFRADSLPTEAFNEGVVTTTDVLGLEDGEYTVEVALIGGSGKASVESPAKFTVAEGRAYATIIWSSKNYDYMKIGKEQYLPINSEGNSAFELPVEVFDWNIAVLADTTAMGTPHEIQYSLKFHSDSIQKVN</sequence>
<dbReference type="Proteomes" id="UP001300383">
    <property type="component" value="Unassembled WGS sequence"/>
</dbReference>
<feature type="compositionally biased region" description="Low complexity" evidence="1">
    <location>
        <begin position="29"/>
        <end position="59"/>
    </location>
</feature>
<evidence type="ECO:0000313" key="4">
    <source>
        <dbReference type="Proteomes" id="UP001300383"/>
    </source>
</evidence>
<gene>
    <name evidence="3" type="ORF">QJ036_03240</name>
</gene>
<evidence type="ECO:0008006" key="5">
    <source>
        <dbReference type="Google" id="ProtNLM"/>
    </source>
</evidence>
<keyword evidence="4" id="KW-1185">Reference proteome</keyword>
<dbReference type="RefSeq" id="WP_283230002.1">
    <property type="nucleotide sequence ID" value="NZ_JASGBQ010000003.1"/>
</dbReference>
<reference evidence="3 4" key="1">
    <citation type="submission" date="2023-05" db="EMBL/GenBank/DDBJ databases">
        <title>[ruminococcus] sp. nov., isolated from a pig farm feces dump.</title>
        <authorList>
            <person name="Chang Y.-H."/>
        </authorList>
    </citation>
    <scope>NUCLEOTIDE SEQUENCE [LARGE SCALE GENOMIC DNA]</scope>
    <source>
        <strain evidence="3 4">YH-rum2234</strain>
    </source>
</reference>
<evidence type="ECO:0000256" key="2">
    <source>
        <dbReference type="SAM" id="SignalP"/>
    </source>
</evidence>
<keyword evidence="2" id="KW-0732">Signal</keyword>
<name>A0AAP4B9S4_9FIRM</name>
<dbReference type="EMBL" id="JASGBQ010000003">
    <property type="protein sequence ID" value="MDI9241492.1"/>
    <property type="molecule type" value="Genomic_DNA"/>
</dbReference>
<comment type="caution">
    <text evidence="3">The sequence shown here is derived from an EMBL/GenBank/DDBJ whole genome shotgun (WGS) entry which is preliminary data.</text>
</comment>
<evidence type="ECO:0000313" key="3">
    <source>
        <dbReference type="EMBL" id="MDI9241492.1"/>
    </source>
</evidence>
<protein>
    <recommendedName>
        <fullName evidence="5">Iron transporter</fullName>
    </recommendedName>
</protein>